<feature type="compositionally biased region" description="Low complexity" evidence="5">
    <location>
        <begin position="81"/>
        <end position="93"/>
    </location>
</feature>
<feature type="compositionally biased region" description="Polar residues" evidence="5">
    <location>
        <begin position="17"/>
        <end position="30"/>
    </location>
</feature>
<feature type="compositionally biased region" description="Polar residues" evidence="5">
    <location>
        <begin position="41"/>
        <end position="57"/>
    </location>
</feature>
<dbReference type="eggNOG" id="KOG0773">
    <property type="taxonomic scope" value="Eukaryota"/>
</dbReference>
<dbReference type="Proteomes" id="UP000009328">
    <property type="component" value="Unassembled WGS sequence"/>
</dbReference>
<evidence type="ECO:0000256" key="1">
    <source>
        <dbReference type="ARBA" id="ARBA00023125"/>
    </source>
</evidence>
<proteinExistence type="predicted"/>
<dbReference type="InterPro" id="IPR008422">
    <property type="entry name" value="KN_HD"/>
</dbReference>
<keyword evidence="2 4" id="KW-0371">Homeobox</keyword>
<dbReference type="Pfam" id="PF05920">
    <property type="entry name" value="Homeobox_KN"/>
    <property type="match status" value="1"/>
</dbReference>
<feature type="compositionally biased region" description="Polar residues" evidence="5">
    <location>
        <begin position="94"/>
        <end position="104"/>
    </location>
</feature>
<dbReference type="GO" id="GO:0006355">
    <property type="term" value="P:regulation of DNA-templated transcription"/>
    <property type="evidence" value="ECO:0007669"/>
    <property type="project" value="InterPro"/>
</dbReference>
<dbReference type="FunCoup" id="K0KK41">
    <property type="interactions" value="387"/>
</dbReference>
<dbReference type="SMART" id="SM00389">
    <property type="entry name" value="HOX"/>
    <property type="match status" value="1"/>
</dbReference>
<organism evidence="7 8">
    <name type="scientific">Wickerhamomyces ciferrii (strain ATCC 14091 / BCRC 22168 / CBS 111 / JCM 3599 / NBRC 0793 / NRRL Y-1031 F-60-10)</name>
    <name type="common">Yeast</name>
    <name type="synonym">Pichia ciferrii</name>
    <dbReference type="NCBI Taxonomy" id="1206466"/>
    <lineage>
        <taxon>Eukaryota</taxon>
        <taxon>Fungi</taxon>
        <taxon>Dikarya</taxon>
        <taxon>Ascomycota</taxon>
        <taxon>Saccharomycotina</taxon>
        <taxon>Saccharomycetes</taxon>
        <taxon>Phaffomycetales</taxon>
        <taxon>Wickerhamomycetaceae</taxon>
        <taxon>Wickerhamomyces</taxon>
    </lineage>
</organism>
<evidence type="ECO:0000313" key="7">
    <source>
        <dbReference type="EMBL" id="CCH41503.1"/>
    </source>
</evidence>
<protein>
    <submittedName>
        <fullName evidence="7">Homeobox protein Hox-A11a</fullName>
    </submittedName>
</protein>
<accession>K0KK41</accession>
<dbReference type="CDD" id="cd00086">
    <property type="entry name" value="homeodomain"/>
    <property type="match status" value="1"/>
</dbReference>
<evidence type="ECO:0000256" key="5">
    <source>
        <dbReference type="SAM" id="MobiDB-lite"/>
    </source>
</evidence>
<feature type="DNA-binding region" description="Homeobox" evidence="4">
    <location>
        <begin position="189"/>
        <end position="251"/>
    </location>
</feature>
<evidence type="ECO:0000256" key="2">
    <source>
        <dbReference type="ARBA" id="ARBA00023155"/>
    </source>
</evidence>
<sequence length="265" mass="30820">MSTTPSIMLPVPAARFQSEQQQNNLPQVPQFSLPPIRELLKSTSPQQAPSRPATTTFQQPQQIHVQHPQPLYQPQPNTYQSPPFSNPISPISNTPEQQLRQQTPPNLPHYNHLPTHPQQAYSYQPQFQHLPSPHYSQQPSQAHSQQQSPSQLPSLPQFHNHFIESRSDTTSPILSNDYASSSQKDRLSIRKKRQNLPRQTTLILLNWLSDHLDRPYPNSREKYELLMKTRLTIQQLDNWFINARRRKINILKKLKENDQNIAMTF</sequence>
<dbReference type="InterPro" id="IPR009057">
    <property type="entry name" value="Homeodomain-like_sf"/>
</dbReference>
<dbReference type="HOGENOM" id="CLU_094664_0_0_1"/>
<feature type="region of interest" description="Disordered" evidence="5">
    <location>
        <begin position="1"/>
        <end position="188"/>
    </location>
</feature>
<feature type="compositionally biased region" description="Polar residues" evidence="5">
    <location>
        <begin position="168"/>
        <end position="182"/>
    </location>
</feature>
<evidence type="ECO:0000259" key="6">
    <source>
        <dbReference type="PROSITE" id="PS50071"/>
    </source>
</evidence>
<feature type="compositionally biased region" description="Polar residues" evidence="5">
    <location>
        <begin position="116"/>
        <end position="127"/>
    </location>
</feature>
<dbReference type="GO" id="GO:0005634">
    <property type="term" value="C:nucleus"/>
    <property type="evidence" value="ECO:0007669"/>
    <property type="project" value="UniProtKB-SubCell"/>
</dbReference>
<dbReference type="PANTHER" id="PTHR11850">
    <property type="entry name" value="HOMEOBOX PROTEIN TRANSCRIPTION FACTORS"/>
    <property type="match status" value="1"/>
</dbReference>
<feature type="compositionally biased region" description="Low complexity" evidence="5">
    <location>
        <begin position="58"/>
        <end position="70"/>
    </location>
</feature>
<dbReference type="AlphaFoldDB" id="K0KK41"/>
<dbReference type="SUPFAM" id="SSF46689">
    <property type="entry name" value="Homeodomain-like"/>
    <property type="match status" value="1"/>
</dbReference>
<keyword evidence="8" id="KW-1185">Reference proteome</keyword>
<dbReference type="InterPro" id="IPR050224">
    <property type="entry name" value="TALE_homeobox"/>
</dbReference>
<reference evidence="7 8" key="1">
    <citation type="journal article" date="2012" name="Eukaryot. Cell">
        <title>Draft genome sequence of Wickerhamomyces ciferrii NRRL Y-1031 F-60-10.</title>
        <authorList>
            <person name="Schneider J."/>
            <person name="Andrea H."/>
            <person name="Blom J."/>
            <person name="Jaenicke S."/>
            <person name="Ruckert C."/>
            <person name="Schorsch C."/>
            <person name="Szczepanowski R."/>
            <person name="Farwick M."/>
            <person name="Goesmann A."/>
            <person name="Puhler A."/>
            <person name="Schaffer S."/>
            <person name="Tauch A."/>
            <person name="Kohler T."/>
            <person name="Brinkrolf K."/>
        </authorList>
    </citation>
    <scope>NUCLEOTIDE SEQUENCE [LARGE SCALE GENOMIC DNA]</scope>
    <source>
        <strain evidence="8">ATCC 14091 / BCRC 22168 / CBS 111 / JCM 3599 / NBRC 0793 / NRRL Y-1031 F-60-10</strain>
    </source>
</reference>
<feature type="domain" description="Homeobox" evidence="6">
    <location>
        <begin position="187"/>
        <end position="250"/>
    </location>
</feature>
<comment type="subcellular location">
    <subcellularLocation>
        <location evidence="4">Nucleus</location>
    </subcellularLocation>
</comment>
<feature type="compositionally biased region" description="Low complexity" evidence="5">
    <location>
        <begin position="128"/>
        <end position="157"/>
    </location>
</feature>
<dbReference type="InterPro" id="IPR001356">
    <property type="entry name" value="HD"/>
</dbReference>
<dbReference type="STRING" id="1206466.K0KK41"/>
<dbReference type="GO" id="GO:0003677">
    <property type="term" value="F:DNA binding"/>
    <property type="evidence" value="ECO:0007669"/>
    <property type="project" value="UniProtKB-UniRule"/>
</dbReference>
<evidence type="ECO:0000313" key="8">
    <source>
        <dbReference type="Proteomes" id="UP000009328"/>
    </source>
</evidence>
<comment type="caution">
    <text evidence="7">The sequence shown here is derived from an EMBL/GenBank/DDBJ whole genome shotgun (WGS) entry which is preliminary data.</text>
</comment>
<evidence type="ECO:0000256" key="3">
    <source>
        <dbReference type="ARBA" id="ARBA00023242"/>
    </source>
</evidence>
<dbReference type="Gene3D" id="1.10.10.60">
    <property type="entry name" value="Homeodomain-like"/>
    <property type="match status" value="1"/>
</dbReference>
<dbReference type="PROSITE" id="PS50071">
    <property type="entry name" value="HOMEOBOX_2"/>
    <property type="match status" value="1"/>
</dbReference>
<name>K0KK41_WICCF</name>
<keyword evidence="1 4" id="KW-0238">DNA-binding</keyword>
<keyword evidence="3 4" id="KW-0539">Nucleus</keyword>
<dbReference type="InParanoid" id="K0KK41"/>
<gene>
    <name evidence="7" type="ORF">BN7_1044</name>
</gene>
<dbReference type="EMBL" id="CAIF01000020">
    <property type="protein sequence ID" value="CCH41503.1"/>
    <property type="molecule type" value="Genomic_DNA"/>
</dbReference>
<evidence type="ECO:0000256" key="4">
    <source>
        <dbReference type="PROSITE-ProRule" id="PRU00108"/>
    </source>
</evidence>